<dbReference type="AlphaFoldDB" id="A0A6J8B844"/>
<evidence type="ECO:0000256" key="2">
    <source>
        <dbReference type="SAM" id="SignalP"/>
    </source>
</evidence>
<protein>
    <submittedName>
        <fullName evidence="3">Uncharacterized protein</fullName>
    </submittedName>
</protein>
<evidence type="ECO:0000313" key="4">
    <source>
        <dbReference type="Proteomes" id="UP000507470"/>
    </source>
</evidence>
<feature type="transmembrane region" description="Helical" evidence="1">
    <location>
        <begin position="397"/>
        <end position="422"/>
    </location>
</feature>
<proteinExistence type="predicted"/>
<keyword evidence="1" id="KW-0472">Membrane</keyword>
<dbReference type="EMBL" id="CACVKT020002644">
    <property type="protein sequence ID" value="CAC5379164.1"/>
    <property type="molecule type" value="Genomic_DNA"/>
</dbReference>
<name>A0A6J8B844_MYTCO</name>
<keyword evidence="4" id="KW-1185">Reference proteome</keyword>
<evidence type="ECO:0000256" key="1">
    <source>
        <dbReference type="SAM" id="Phobius"/>
    </source>
</evidence>
<feature type="chain" id="PRO_5026863670" evidence="2">
    <location>
        <begin position="21"/>
        <end position="443"/>
    </location>
</feature>
<keyword evidence="1" id="KW-1133">Transmembrane helix</keyword>
<dbReference type="Proteomes" id="UP000507470">
    <property type="component" value="Unassembled WGS sequence"/>
</dbReference>
<keyword evidence="2" id="KW-0732">Signal</keyword>
<evidence type="ECO:0000313" key="3">
    <source>
        <dbReference type="EMBL" id="CAC5379164.1"/>
    </source>
</evidence>
<organism evidence="3 4">
    <name type="scientific">Mytilus coruscus</name>
    <name type="common">Sea mussel</name>
    <dbReference type="NCBI Taxonomy" id="42192"/>
    <lineage>
        <taxon>Eukaryota</taxon>
        <taxon>Metazoa</taxon>
        <taxon>Spiralia</taxon>
        <taxon>Lophotrochozoa</taxon>
        <taxon>Mollusca</taxon>
        <taxon>Bivalvia</taxon>
        <taxon>Autobranchia</taxon>
        <taxon>Pteriomorphia</taxon>
        <taxon>Mytilida</taxon>
        <taxon>Mytiloidea</taxon>
        <taxon>Mytilidae</taxon>
        <taxon>Mytilinae</taxon>
        <taxon>Mytilus</taxon>
    </lineage>
</organism>
<reference evidence="3 4" key="1">
    <citation type="submission" date="2020-06" db="EMBL/GenBank/DDBJ databases">
        <authorList>
            <person name="Li R."/>
            <person name="Bekaert M."/>
        </authorList>
    </citation>
    <scope>NUCLEOTIDE SEQUENCE [LARGE SCALE GENOMIC DNA]</scope>
    <source>
        <strain evidence="4">wild</strain>
    </source>
</reference>
<sequence>MKTYLSILFILLSSSSCSWSFSEGKDKTSAKRNALAAELALVQVAETSSTLTTAYSNNELQSADDVALSFVDSIPILGNLVYLFTEDPDPTFDVESGLTTINNNLKVLNENIERIGTKVDQLSRTIDISVIQNQVATDKREISNCFTDFLLYLQNPYSIAEQDRLKSCYTKFSYVRQIGDILINKQMTFMQQPIFNQITEKAGYCDGEGIQDVYGFLLGLYIEGCSALITSEVLTYGNESTTYEDECKTTIQTANDTLNKIFNNCKTESFVTLSKSVSSGFVLYENEVFNYLTLSDNGVAYRIIIWSSDTNTHISGNYSYGIGYKETDVESIHNGIGLRNGTANGLTELKGFCDNSISTSYCNDDVITSEQTNSGSGNSFQDFLTSDQNISLSLQGWLIAVVIVAIAICFGLFVLLVIAVVVTKTNDNAKFKIYQLSPISLLI</sequence>
<gene>
    <name evidence="3" type="ORF">MCOR_15256</name>
</gene>
<keyword evidence="1" id="KW-0812">Transmembrane</keyword>
<accession>A0A6J8B844</accession>
<feature type="signal peptide" evidence="2">
    <location>
        <begin position="1"/>
        <end position="20"/>
    </location>
</feature>
<dbReference type="PROSITE" id="PS51257">
    <property type="entry name" value="PROKAR_LIPOPROTEIN"/>
    <property type="match status" value="1"/>
</dbReference>